<evidence type="ECO:0000313" key="5">
    <source>
        <dbReference type="Proteomes" id="UP000306631"/>
    </source>
</evidence>
<accession>A0A4S2D511</accession>
<dbReference type="InterPro" id="IPR013549">
    <property type="entry name" value="DUF1731"/>
</dbReference>
<feature type="domain" description="NAD-dependent epimerase/dehydratase" evidence="2">
    <location>
        <begin position="3"/>
        <end position="216"/>
    </location>
</feature>
<comment type="similarity">
    <text evidence="1">Belongs to the NAD(P)-dependent epimerase/dehydratase family. SDR39U1 subfamily.</text>
</comment>
<protein>
    <submittedName>
        <fullName evidence="4">TIGR01777 family protein</fullName>
    </submittedName>
</protein>
<dbReference type="AlphaFoldDB" id="A0A4S2D511"/>
<evidence type="ECO:0000259" key="2">
    <source>
        <dbReference type="Pfam" id="PF01370"/>
    </source>
</evidence>
<dbReference type="NCBIfam" id="TIGR01777">
    <property type="entry name" value="yfcH"/>
    <property type="match status" value="1"/>
</dbReference>
<evidence type="ECO:0000313" key="4">
    <source>
        <dbReference type="EMBL" id="TGY35961.1"/>
    </source>
</evidence>
<dbReference type="Gene3D" id="3.40.50.720">
    <property type="entry name" value="NAD(P)-binding Rossmann-like Domain"/>
    <property type="match status" value="1"/>
</dbReference>
<dbReference type="Pfam" id="PF08338">
    <property type="entry name" value="DUF1731"/>
    <property type="match status" value="1"/>
</dbReference>
<dbReference type="CDD" id="cd05242">
    <property type="entry name" value="SDR_a8"/>
    <property type="match status" value="1"/>
</dbReference>
<dbReference type="OrthoDB" id="9771302at2"/>
<proteinExistence type="inferred from homology"/>
<evidence type="ECO:0000259" key="3">
    <source>
        <dbReference type="Pfam" id="PF08338"/>
    </source>
</evidence>
<evidence type="ECO:0000256" key="1">
    <source>
        <dbReference type="ARBA" id="ARBA00009353"/>
    </source>
</evidence>
<comment type="caution">
    <text evidence="4">The sequence shown here is derived from an EMBL/GenBank/DDBJ whole genome shotgun (WGS) entry which is preliminary data.</text>
</comment>
<dbReference type="Proteomes" id="UP000306631">
    <property type="component" value="Unassembled WGS sequence"/>
</dbReference>
<dbReference type="InterPro" id="IPR001509">
    <property type="entry name" value="Epimerase_deHydtase"/>
</dbReference>
<reference evidence="4 5" key="1">
    <citation type="submission" date="2019-04" db="EMBL/GenBank/DDBJ databases">
        <title>Microbes associate with the intestines of laboratory mice.</title>
        <authorList>
            <person name="Navarre W."/>
            <person name="Wong E."/>
            <person name="Huang K."/>
            <person name="Tropini C."/>
            <person name="Ng K."/>
            <person name="Yu B."/>
        </authorList>
    </citation>
    <scope>NUCLEOTIDE SEQUENCE [LARGE SCALE GENOMIC DNA]</scope>
    <source>
        <strain evidence="4 5">NM62_B4-13</strain>
    </source>
</reference>
<name>A0A4S2D511_STEMA</name>
<gene>
    <name evidence="4" type="ORF">E5352_04955</name>
</gene>
<sequence length="296" mass="31673">MQILITGGTGFIGRRLCARLLADGHTPIVLTRRPGRTSQPGIHSVGTLAEVGPVQAVVNLAGEPLMDERWSEARKQALHDSRIGTTQALLAWMAALPERPQVLVSGSAIGWYGPRDSTPLDETASPGHDFAAMLCRQWEAEALKAEALGVRTCVLRTGIVLEREGGALEKMLPPFRMGLGGPMGDGRQWMSWIHREDLVGMILWLLANGRARGAYNGTAPGTVTNRTFATTLGEVLQRPARLTTPAFALRLAFGERAGLLLTGQNVQPAHALAEGFTFQHPSLAGALQAILGAPDD</sequence>
<dbReference type="RefSeq" id="WP_136003681.1">
    <property type="nucleotide sequence ID" value="NZ_SRYW01000003.1"/>
</dbReference>
<dbReference type="PANTHER" id="PTHR11092:SF0">
    <property type="entry name" value="EPIMERASE FAMILY PROTEIN SDR39U1"/>
    <property type="match status" value="1"/>
</dbReference>
<dbReference type="InterPro" id="IPR010099">
    <property type="entry name" value="SDR39U1"/>
</dbReference>
<dbReference type="InterPro" id="IPR036291">
    <property type="entry name" value="NAD(P)-bd_dom_sf"/>
</dbReference>
<dbReference type="PANTHER" id="PTHR11092">
    <property type="entry name" value="SUGAR NUCLEOTIDE EPIMERASE RELATED"/>
    <property type="match status" value="1"/>
</dbReference>
<organism evidence="4 5">
    <name type="scientific">Stenotrophomonas maltophilia</name>
    <name type="common">Pseudomonas maltophilia</name>
    <name type="synonym">Xanthomonas maltophilia</name>
    <dbReference type="NCBI Taxonomy" id="40324"/>
    <lineage>
        <taxon>Bacteria</taxon>
        <taxon>Pseudomonadati</taxon>
        <taxon>Pseudomonadota</taxon>
        <taxon>Gammaproteobacteria</taxon>
        <taxon>Lysobacterales</taxon>
        <taxon>Lysobacteraceae</taxon>
        <taxon>Stenotrophomonas</taxon>
        <taxon>Stenotrophomonas maltophilia group</taxon>
    </lineage>
</organism>
<feature type="domain" description="DUF1731" evidence="3">
    <location>
        <begin position="244"/>
        <end position="290"/>
    </location>
</feature>
<dbReference type="Pfam" id="PF01370">
    <property type="entry name" value="Epimerase"/>
    <property type="match status" value="1"/>
</dbReference>
<dbReference type="EMBL" id="SRYW01000003">
    <property type="protein sequence ID" value="TGY35961.1"/>
    <property type="molecule type" value="Genomic_DNA"/>
</dbReference>
<dbReference type="SUPFAM" id="SSF51735">
    <property type="entry name" value="NAD(P)-binding Rossmann-fold domains"/>
    <property type="match status" value="1"/>
</dbReference>